<dbReference type="PANTHER" id="PTHR32063">
    <property type="match status" value="1"/>
</dbReference>
<feature type="transmembrane region" description="Helical" evidence="2">
    <location>
        <begin position="405"/>
        <end position="430"/>
    </location>
</feature>
<accession>A0A5B9MHQ5</accession>
<evidence type="ECO:0000313" key="4">
    <source>
        <dbReference type="Proteomes" id="UP000321353"/>
    </source>
</evidence>
<proteinExistence type="predicted"/>
<dbReference type="SUPFAM" id="SSF82714">
    <property type="entry name" value="Multidrug efflux transporter AcrB TolC docking domain, DN and DC subdomains"/>
    <property type="match status" value="1"/>
</dbReference>
<dbReference type="Gene3D" id="1.20.1640.10">
    <property type="entry name" value="Multidrug efflux transporter AcrB transmembrane domain"/>
    <property type="match status" value="3"/>
</dbReference>
<dbReference type="GO" id="GO:0042910">
    <property type="term" value="F:xenobiotic transmembrane transporter activity"/>
    <property type="evidence" value="ECO:0007669"/>
    <property type="project" value="TreeGrafter"/>
</dbReference>
<name>A0A5B9MHQ5_9BACT</name>
<feature type="transmembrane region" description="Helical" evidence="2">
    <location>
        <begin position="482"/>
        <end position="509"/>
    </location>
</feature>
<keyword evidence="2" id="KW-0812">Transmembrane</keyword>
<dbReference type="InterPro" id="IPR001036">
    <property type="entry name" value="Acrflvin-R"/>
</dbReference>
<dbReference type="KEGG" id="smam:Mal15_32240"/>
<feature type="transmembrane region" description="Helical" evidence="2">
    <location>
        <begin position="1098"/>
        <end position="1117"/>
    </location>
</feature>
<dbReference type="Gene3D" id="3.30.70.1320">
    <property type="entry name" value="Multidrug efflux transporter AcrB pore domain like"/>
    <property type="match status" value="1"/>
</dbReference>
<feature type="transmembrane region" description="Helical" evidence="2">
    <location>
        <begin position="1025"/>
        <end position="1043"/>
    </location>
</feature>
<dbReference type="Gene3D" id="3.30.70.1430">
    <property type="entry name" value="Multidrug efflux transporter AcrB pore domain"/>
    <property type="match status" value="2"/>
</dbReference>
<dbReference type="RefSeq" id="WP_147868610.1">
    <property type="nucleotide sequence ID" value="NZ_CP036264.1"/>
</dbReference>
<feature type="transmembrane region" description="Helical" evidence="2">
    <location>
        <begin position="12"/>
        <end position="29"/>
    </location>
</feature>
<feature type="transmembrane region" description="Helical" evidence="2">
    <location>
        <begin position="1129"/>
        <end position="1153"/>
    </location>
</feature>
<dbReference type="InterPro" id="IPR027463">
    <property type="entry name" value="AcrB_DN_DC_subdom"/>
</dbReference>
<protein>
    <submittedName>
        <fullName evidence="3">Multidrug resistance protein MdtC</fullName>
    </submittedName>
</protein>
<dbReference type="SUPFAM" id="SSF82866">
    <property type="entry name" value="Multidrug efflux transporter AcrB transmembrane domain"/>
    <property type="match status" value="2"/>
</dbReference>
<dbReference type="Pfam" id="PF00873">
    <property type="entry name" value="ACR_tran"/>
    <property type="match status" value="3"/>
</dbReference>
<keyword evidence="4" id="KW-1185">Reference proteome</keyword>
<dbReference type="Proteomes" id="UP000321353">
    <property type="component" value="Chromosome"/>
</dbReference>
<dbReference type="Gene3D" id="3.30.70.1440">
    <property type="entry name" value="Multidrug efflux transporter AcrB pore domain"/>
    <property type="match status" value="1"/>
</dbReference>
<dbReference type="GO" id="GO:0005886">
    <property type="term" value="C:plasma membrane"/>
    <property type="evidence" value="ECO:0007669"/>
    <property type="project" value="TreeGrafter"/>
</dbReference>
<dbReference type="Gene3D" id="3.30.2090.10">
    <property type="entry name" value="Multidrug efflux transporter AcrB TolC docking domain, DN and DC subdomains"/>
    <property type="match status" value="2"/>
</dbReference>
<feature type="transmembrane region" description="Helical" evidence="2">
    <location>
        <begin position="582"/>
        <end position="603"/>
    </location>
</feature>
<feature type="transmembrane region" description="Helical" evidence="2">
    <location>
        <begin position="985"/>
        <end position="1005"/>
    </location>
</feature>
<evidence type="ECO:0000313" key="3">
    <source>
        <dbReference type="EMBL" id="QEF99164.1"/>
    </source>
</evidence>
<feature type="transmembrane region" description="Helical" evidence="2">
    <location>
        <begin position="955"/>
        <end position="978"/>
    </location>
</feature>
<keyword evidence="2" id="KW-0472">Membrane</keyword>
<dbReference type="AlphaFoldDB" id="A0A5B9MHQ5"/>
<dbReference type="PRINTS" id="PR00702">
    <property type="entry name" value="ACRIFLAVINRP"/>
</dbReference>
<dbReference type="PANTHER" id="PTHR32063:SF0">
    <property type="entry name" value="SWARMING MOTILITY PROTEIN SWRC"/>
    <property type="match status" value="1"/>
</dbReference>
<feature type="transmembrane region" description="Helical" evidence="2">
    <location>
        <begin position="378"/>
        <end position="399"/>
    </location>
</feature>
<feature type="transmembrane region" description="Helical" evidence="2">
    <location>
        <begin position="351"/>
        <end position="371"/>
    </location>
</feature>
<dbReference type="EMBL" id="CP036264">
    <property type="protein sequence ID" value="QEF99164.1"/>
    <property type="molecule type" value="Genomic_DNA"/>
</dbReference>
<sequence>MNVIKASVSQPITITVAVILSLIAGMVALRNVPVRMAPEVDSVVIAVGTAWENASAEEIESDVIEEQEKYLGDVTNLVSMTSIARSGRGAVRLQFRTGTDIDEAMAEVDQKLSEVPGYPTGVDEPEIDAVDPESVDYIAWVGLSSDDPDFDVTTLYDFMDRRMRPVFERIPGISQVGMLGARESEIQVVVDPVALAARGLTYADLIEALEVNNANFSAGKITDGKNDIRVRTLGRFEEADSVENLVIRRDAAGPIYVRDVASVNAGYKEMTEWVRARGNLMPFFNFQLETGGNMLDTMDELQAKIASMNSEGGLLEQQANILKSEGRLNENAKLELVQTWDSSTYVKDSLALVQSNIVVGGILATVVLLLFLRSVRTVGIIAIAIPLSVIGTVVILLSLGRSVNIISLAGMAFAVGMVVDNAIVVIENIFRHLQGGSDPKTAAYEGTKEVGGAVLASTLTTLVVFAPVLMIEEAAGQLFRDIALAIMAAVGLSLVVSLTVIPSAAGVLLKRVKPSANGREDVRDSGEVVPLRGSGSASSLPTSSRLRRWSVALWRLAKRSTDLGAILGGIVRFLIGGWVRRVATATVFVIVTVAGIVLLVPPLDYLPKGNRNVVFSVMVPPPGYSVDHLFKVGDRIEPKIAPAWQSAGDRFAIEQVRRGGPNPMTDHGIRLPAEPGSKEIVKAPELDHYFMVAREGRIFHAAIPVDATKTPDALPLLEHAMGDGAAPDTPYFSFQFPLFRTGGTTGAAIKIDVVGDSLQEVVDSAGALMGNLVADYGPQSTNPSPSNFSLPTPEIRVTPIDERLQDAGLTRRDVGLATQASGDGILIPRRFERGGELKDLKIINRDALGDTPVYSMMNVPVATRRDGVIDLESVADVDRVGVQDQIRHVDRQRAVTLELTPPADIPLATVVQQLEAKVKELRKGGAIPPSVDVNFAGSAGSLAEIKTALVGDGTAIGTIGSSLFLAFAIVYLLMVVLFQSWTYPLVIMISVPLATLGGFIGLALVHQWTVADRYLPVQNMDVLTILGFVILAGVVVNNAILIVHQALNFRRERLSLDQTENSESATAGLGSFGATESWTKTDSDDAIVRSVTSRVRPILMSTLTSVGGMLPLVFLTGPGSELYRGLGAVITGGLLVSTVFTVFLVPVVLSMVFDLGRGNVTQPAVETQDALAA</sequence>
<reference evidence="3 4" key="1">
    <citation type="submission" date="2019-02" db="EMBL/GenBank/DDBJ databases">
        <title>Planctomycetal bacteria perform biofilm scaping via a novel small molecule.</title>
        <authorList>
            <person name="Jeske O."/>
            <person name="Boedeker C."/>
            <person name="Wiegand S."/>
            <person name="Breitling P."/>
            <person name="Kallscheuer N."/>
            <person name="Jogler M."/>
            <person name="Rohde M."/>
            <person name="Petersen J."/>
            <person name="Medema M.H."/>
            <person name="Surup F."/>
            <person name="Jogler C."/>
        </authorList>
    </citation>
    <scope>NUCLEOTIDE SEQUENCE [LARGE SCALE GENOMIC DNA]</scope>
    <source>
        <strain evidence="3 4">Mal15</strain>
    </source>
</reference>
<feature type="region of interest" description="Disordered" evidence="1">
    <location>
        <begin position="517"/>
        <end position="540"/>
    </location>
</feature>
<keyword evidence="2" id="KW-1133">Transmembrane helix</keyword>
<evidence type="ECO:0000256" key="2">
    <source>
        <dbReference type="SAM" id="Phobius"/>
    </source>
</evidence>
<evidence type="ECO:0000256" key="1">
    <source>
        <dbReference type="SAM" id="MobiDB-lite"/>
    </source>
</evidence>
<gene>
    <name evidence="3" type="primary">mdtC_2</name>
    <name evidence="3" type="ORF">Mal15_32240</name>
</gene>
<organism evidence="3 4">
    <name type="scientific">Stieleria maiorica</name>
    <dbReference type="NCBI Taxonomy" id="2795974"/>
    <lineage>
        <taxon>Bacteria</taxon>
        <taxon>Pseudomonadati</taxon>
        <taxon>Planctomycetota</taxon>
        <taxon>Planctomycetia</taxon>
        <taxon>Pirellulales</taxon>
        <taxon>Pirellulaceae</taxon>
        <taxon>Stieleria</taxon>
    </lineage>
</organism>
<feature type="transmembrane region" description="Helical" evidence="2">
    <location>
        <begin position="450"/>
        <end position="470"/>
    </location>
</feature>
<dbReference type="SUPFAM" id="SSF82693">
    <property type="entry name" value="Multidrug efflux transporter AcrB pore domain, PN1, PN2, PC1 and PC2 subdomains"/>
    <property type="match status" value="2"/>
</dbReference>